<dbReference type="EMBL" id="JAULSW010000003">
    <property type="protein sequence ID" value="KAK3386601.1"/>
    <property type="molecule type" value="Genomic_DNA"/>
</dbReference>
<feature type="region of interest" description="Disordered" evidence="2">
    <location>
        <begin position="152"/>
        <end position="188"/>
    </location>
</feature>
<comment type="pathway">
    <text evidence="1">Nucleotide-sugar biosynthesis; UDP-N-acetyl-alpha-D-glucosamine biosynthesis; N-acetyl-alpha-D-glucosamine 1-phosphate from alpha-D-glucosamine 6-phosphate (route I): step 1/2.</text>
</comment>
<keyword evidence="1" id="KW-0012">Acyltransferase</keyword>
<name>A0AAE0U0R4_9PEZI</name>
<reference evidence="4" key="2">
    <citation type="submission" date="2023-06" db="EMBL/GenBank/DDBJ databases">
        <authorList>
            <consortium name="Lawrence Berkeley National Laboratory"/>
            <person name="Haridas S."/>
            <person name="Hensen N."/>
            <person name="Bonometti L."/>
            <person name="Westerberg I."/>
            <person name="Brannstrom I.O."/>
            <person name="Guillou S."/>
            <person name="Cros-Aarteil S."/>
            <person name="Calhoun S."/>
            <person name="Kuo A."/>
            <person name="Mondo S."/>
            <person name="Pangilinan J."/>
            <person name="Riley R."/>
            <person name="LaButti K."/>
            <person name="Andreopoulos B."/>
            <person name="Lipzen A."/>
            <person name="Chen C."/>
            <person name="Yanf M."/>
            <person name="Daum C."/>
            <person name="Ng V."/>
            <person name="Clum A."/>
            <person name="Steindorff A."/>
            <person name="Ohm R."/>
            <person name="Martin F."/>
            <person name="Silar P."/>
            <person name="Natvig D."/>
            <person name="Lalanne C."/>
            <person name="Gautier V."/>
            <person name="Ament-velasquez S.L."/>
            <person name="Kruys A."/>
            <person name="Hutchinson M.I."/>
            <person name="Powell A.J."/>
            <person name="Barry K."/>
            <person name="Miller A.N."/>
            <person name="Grigoriev I.V."/>
            <person name="Debuchy R."/>
            <person name="Gladieux P."/>
            <person name="Thoren M.H."/>
            <person name="Johannesson H."/>
        </authorList>
    </citation>
    <scope>NUCLEOTIDE SEQUENCE</scope>
    <source>
        <strain evidence="4">CBS 232.78</strain>
    </source>
</reference>
<reference evidence="4" key="1">
    <citation type="journal article" date="2023" name="Mol. Phylogenet. Evol.">
        <title>Genome-scale phylogeny and comparative genomics of the fungal order Sordariales.</title>
        <authorList>
            <person name="Hensen N."/>
            <person name="Bonometti L."/>
            <person name="Westerberg I."/>
            <person name="Brannstrom I.O."/>
            <person name="Guillou S."/>
            <person name="Cros-Aarteil S."/>
            <person name="Calhoun S."/>
            <person name="Haridas S."/>
            <person name="Kuo A."/>
            <person name="Mondo S."/>
            <person name="Pangilinan J."/>
            <person name="Riley R."/>
            <person name="LaButti K."/>
            <person name="Andreopoulos B."/>
            <person name="Lipzen A."/>
            <person name="Chen C."/>
            <person name="Yan M."/>
            <person name="Daum C."/>
            <person name="Ng V."/>
            <person name="Clum A."/>
            <person name="Steindorff A."/>
            <person name="Ohm R.A."/>
            <person name="Martin F."/>
            <person name="Silar P."/>
            <person name="Natvig D.O."/>
            <person name="Lalanne C."/>
            <person name="Gautier V."/>
            <person name="Ament-Velasquez S.L."/>
            <person name="Kruys A."/>
            <person name="Hutchinson M.I."/>
            <person name="Powell A.J."/>
            <person name="Barry K."/>
            <person name="Miller A.N."/>
            <person name="Grigoriev I.V."/>
            <person name="Debuchy R."/>
            <person name="Gladieux P."/>
            <person name="Hiltunen Thoren M."/>
            <person name="Johannesson H."/>
        </authorList>
    </citation>
    <scope>NUCLEOTIDE SEQUENCE</scope>
    <source>
        <strain evidence="4">CBS 232.78</strain>
    </source>
</reference>
<dbReference type="SUPFAM" id="SSF55729">
    <property type="entry name" value="Acyl-CoA N-acyltransferases (Nat)"/>
    <property type="match status" value="2"/>
</dbReference>
<feature type="compositionally biased region" description="Acidic residues" evidence="2">
    <location>
        <begin position="172"/>
        <end position="187"/>
    </location>
</feature>
<comment type="catalytic activity">
    <reaction evidence="1">
        <text>D-glucosamine 6-phosphate + acetyl-CoA = N-acetyl-D-glucosamine 6-phosphate + CoA + H(+)</text>
        <dbReference type="Rhea" id="RHEA:10292"/>
        <dbReference type="ChEBI" id="CHEBI:15378"/>
        <dbReference type="ChEBI" id="CHEBI:57287"/>
        <dbReference type="ChEBI" id="CHEBI:57288"/>
        <dbReference type="ChEBI" id="CHEBI:57513"/>
        <dbReference type="ChEBI" id="CHEBI:58725"/>
        <dbReference type="EC" id="2.3.1.4"/>
    </reaction>
</comment>
<dbReference type="InterPro" id="IPR016181">
    <property type="entry name" value="Acyl_CoA_acyltransferase"/>
</dbReference>
<dbReference type="Gene3D" id="3.40.630.30">
    <property type="match status" value="1"/>
</dbReference>
<dbReference type="AlphaFoldDB" id="A0AAE0U0R4"/>
<evidence type="ECO:0000259" key="3">
    <source>
        <dbReference type="PROSITE" id="PS51186"/>
    </source>
</evidence>
<evidence type="ECO:0000256" key="1">
    <source>
        <dbReference type="RuleBase" id="RU365086"/>
    </source>
</evidence>
<keyword evidence="5" id="KW-1185">Reference proteome</keyword>
<comment type="similarity">
    <text evidence="1">Belongs to the acetyltransferase family. GNA1 subfamily.</text>
</comment>
<dbReference type="InterPro" id="IPR000182">
    <property type="entry name" value="GNAT_dom"/>
</dbReference>
<dbReference type="PANTHER" id="PTHR13355:SF11">
    <property type="entry name" value="GLUCOSAMINE 6-PHOSPHATE N-ACETYLTRANSFERASE"/>
    <property type="match status" value="1"/>
</dbReference>
<gene>
    <name evidence="4" type="ORF">B0H63DRAFT_138361</name>
</gene>
<dbReference type="GO" id="GO:0004343">
    <property type="term" value="F:glucosamine 6-phosphate N-acetyltransferase activity"/>
    <property type="evidence" value="ECO:0007669"/>
    <property type="project" value="UniProtKB-UniRule"/>
</dbReference>
<evidence type="ECO:0000313" key="4">
    <source>
        <dbReference type="EMBL" id="KAK3386601.1"/>
    </source>
</evidence>
<sequence>MGTPFIALLEPATLLSHWDRKLPSSGQKHPSIPRTFIDAMSVREQVYVVEQGVPQENEFDDDDGRSCHWVIYASVNIKAPVDPAIAANEDPITPLDDLATTTKRRPRRSETRSLPIGTIRLVPFPHPPHPRNGGVYVDGQLINAGEPVSAVANAAHRRPASPSSIPGTEPPDNNDADEENDENEMKEEEVVLPLTKAERARLIRTLPFCLDRATSLHDGTEPYIKLGRLAVLKEFRGRGIAGQLVRTAVEWMRQHQTAFNPSVTVIGFKNLGLGVTQPGEVPRWRGLVCCHAQEDAVKLWEKCGFEVDKGMGRWLEEGIPHVGMFMRVKL</sequence>
<dbReference type="PANTHER" id="PTHR13355">
    <property type="entry name" value="GLUCOSAMINE 6-PHOSPHATE N-ACETYLTRANSFERASE"/>
    <property type="match status" value="1"/>
</dbReference>
<keyword evidence="1" id="KW-0808">Transferase</keyword>
<dbReference type="Pfam" id="PF00583">
    <property type="entry name" value="Acetyltransf_1"/>
    <property type="match status" value="1"/>
</dbReference>
<dbReference type="Proteomes" id="UP001285441">
    <property type="component" value="Unassembled WGS sequence"/>
</dbReference>
<dbReference type="CDD" id="cd04301">
    <property type="entry name" value="NAT_SF"/>
    <property type="match status" value="1"/>
</dbReference>
<evidence type="ECO:0000313" key="5">
    <source>
        <dbReference type="Proteomes" id="UP001285441"/>
    </source>
</evidence>
<evidence type="ECO:0000256" key="2">
    <source>
        <dbReference type="SAM" id="MobiDB-lite"/>
    </source>
</evidence>
<comment type="caution">
    <text evidence="4">The sequence shown here is derived from an EMBL/GenBank/DDBJ whole genome shotgun (WGS) entry which is preliminary data.</text>
</comment>
<organism evidence="4 5">
    <name type="scientific">Podospora didyma</name>
    <dbReference type="NCBI Taxonomy" id="330526"/>
    <lineage>
        <taxon>Eukaryota</taxon>
        <taxon>Fungi</taxon>
        <taxon>Dikarya</taxon>
        <taxon>Ascomycota</taxon>
        <taxon>Pezizomycotina</taxon>
        <taxon>Sordariomycetes</taxon>
        <taxon>Sordariomycetidae</taxon>
        <taxon>Sordariales</taxon>
        <taxon>Podosporaceae</taxon>
        <taxon>Podospora</taxon>
    </lineage>
</organism>
<proteinExistence type="inferred from homology"/>
<dbReference type="GO" id="GO:0006048">
    <property type="term" value="P:UDP-N-acetylglucosamine biosynthetic process"/>
    <property type="evidence" value="ECO:0007669"/>
    <property type="project" value="UniProtKB-UniRule"/>
</dbReference>
<protein>
    <recommendedName>
        <fullName evidence="1">Glucosamine 6-phosphate N-acetyltransferase</fullName>
        <ecNumber evidence="1">2.3.1.4</ecNumber>
    </recommendedName>
</protein>
<dbReference type="EC" id="2.3.1.4" evidence="1"/>
<dbReference type="InterPro" id="IPR039143">
    <property type="entry name" value="GNPNAT1-like"/>
</dbReference>
<dbReference type="PROSITE" id="PS51186">
    <property type="entry name" value="GNAT"/>
    <property type="match status" value="1"/>
</dbReference>
<accession>A0AAE0U0R4</accession>
<feature type="domain" description="N-acetyltransferase" evidence="3">
    <location>
        <begin position="155"/>
        <end position="329"/>
    </location>
</feature>